<organism evidence="1 2">
    <name type="scientific">Bacillus cereus</name>
    <dbReference type="NCBI Taxonomy" id="1396"/>
    <lineage>
        <taxon>Bacteria</taxon>
        <taxon>Bacillati</taxon>
        <taxon>Bacillota</taxon>
        <taxon>Bacilli</taxon>
        <taxon>Bacillales</taxon>
        <taxon>Bacillaceae</taxon>
        <taxon>Bacillus</taxon>
        <taxon>Bacillus cereus group</taxon>
    </lineage>
</organism>
<comment type="caution">
    <text evidence="1">The sequence shown here is derived from an EMBL/GenBank/DDBJ whole genome shotgun (WGS) entry which is preliminary data.</text>
</comment>
<dbReference type="RefSeq" id="WP_098779280.1">
    <property type="nucleotide sequence ID" value="NZ_NUHO01000212.1"/>
</dbReference>
<accession>A0A2B9DLX2</accession>
<name>A0A2B9DLX2_BACCE</name>
<proteinExistence type="predicted"/>
<reference evidence="1 2" key="1">
    <citation type="submission" date="2017-09" db="EMBL/GenBank/DDBJ databases">
        <title>Large-scale bioinformatics analysis of Bacillus genomes uncovers conserved roles of natural products in bacterial physiology.</title>
        <authorList>
            <consortium name="Agbiome Team Llc"/>
            <person name="Bleich R.M."/>
            <person name="Grubbs K.J."/>
            <person name="Santa Maria K.C."/>
            <person name="Allen S.E."/>
            <person name="Farag S."/>
            <person name="Shank E.A."/>
            <person name="Bowers A."/>
        </authorList>
    </citation>
    <scope>NUCLEOTIDE SEQUENCE [LARGE SCALE GENOMIC DNA]</scope>
    <source>
        <strain evidence="1 2">AFS053130</strain>
    </source>
</reference>
<protein>
    <recommendedName>
        <fullName evidence="3">DNA mismatch repair protein MutT</fullName>
    </recommendedName>
</protein>
<evidence type="ECO:0000313" key="2">
    <source>
        <dbReference type="Proteomes" id="UP000222054"/>
    </source>
</evidence>
<gene>
    <name evidence="1" type="ORF">CN958_27340</name>
</gene>
<dbReference type="EMBL" id="NUHO01000212">
    <property type="protein sequence ID" value="PGM88111.1"/>
    <property type="molecule type" value="Genomic_DNA"/>
</dbReference>
<evidence type="ECO:0000313" key="1">
    <source>
        <dbReference type="EMBL" id="PGM88111.1"/>
    </source>
</evidence>
<dbReference type="Proteomes" id="UP000222054">
    <property type="component" value="Unassembled WGS sequence"/>
</dbReference>
<dbReference type="AlphaFoldDB" id="A0A2B9DLX2"/>
<sequence length="60" mass="7083">MEQIISNNKNGYTEAYYKLFSMLSLLTFHKIISIEKKKKSLKLSLENELKNSTKKNPYKL</sequence>
<evidence type="ECO:0008006" key="3">
    <source>
        <dbReference type="Google" id="ProtNLM"/>
    </source>
</evidence>